<organism evidence="1 2">
    <name type="scientific">Mangrovibacterium diazotrophicum</name>
    <dbReference type="NCBI Taxonomy" id="1261403"/>
    <lineage>
        <taxon>Bacteria</taxon>
        <taxon>Pseudomonadati</taxon>
        <taxon>Bacteroidota</taxon>
        <taxon>Bacteroidia</taxon>
        <taxon>Marinilabiliales</taxon>
        <taxon>Prolixibacteraceae</taxon>
        <taxon>Mangrovibacterium</taxon>
    </lineage>
</organism>
<proteinExistence type="predicted"/>
<dbReference type="RefSeq" id="WP_120272859.1">
    <property type="nucleotide sequence ID" value="NZ_RAPN01000001.1"/>
</dbReference>
<gene>
    <name evidence="1" type="ORF">BC643_1925</name>
</gene>
<dbReference type="Pfam" id="PF14054">
    <property type="entry name" value="DUF4249"/>
    <property type="match status" value="1"/>
</dbReference>
<name>A0A419W7X9_9BACT</name>
<comment type="caution">
    <text evidence="1">The sequence shown here is derived from an EMBL/GenBank/DDBJ whole genome shotgun (WGS) entry which is preliminary data.</text>
</comment>
<sequence>MQINKTYYLLFVLGFILNSCVERYFPDTETNFTSKIVIEGTITTEDEDQQIVVSMSSSVAEPEFVPVSGCEVYVEDEDGNKFTFSEGNAGYYNGRIPDSNIVIGMSYRLYVKTPDGDEYRSKYEELMPCPDVDSIYTEVTSKETTDPDVDEDGLQFYVDLKADDTYGRFYRFGLIETYEYHADFPLDKWVSVDNVYTDLVTPDYSNQVCYVTDSLASIYVLSTDGFSQNSYSGFELHFVNDHTQRLLYKYSLLLKQYSMTESAYSFWKNLKENNQESVDLFGRQPASVKGNVYNINDTTEYTLGYFGVSAVRTKRVMVYPDPSFTFSEVFHCKPVIPDPPIIDRPIYYAVGIDETTGESYTGIVGEECIFCQTTGGTTEKPSYWDE</sequence>
<accession>A0A419W7X9</accession>
<dbReference type="EMBL" id="RAPN01000001">
    <property type="protein sequence ID" value="RKD91569.1"/>
    <property type="molecule type" value="Genomic_DNA"/>
</dbReference>
<evidence type="ECO:0000313" key="2">
    <source>
        <dbReference type="Proteomes" id="UP000283387"/>
    </source>
</evidence>
<keyword evidence="2" id="KW-1185">Reference proteome</keyword>
<dbReference type="InterPro" id="IPR025345">
    <property type="entry name" value="DUF4249"/>
</dbReference>
<reference evidence="1 2" key="1">
    <citation type="submission" date="2018-09" db="EMBL/GenBank/DDBJ databases">
        <title>Genomic Encyclopedia of Archaeal and Bacterial Type Strains, Phase II (KMG-II): from individual species to whole genera.</title>
        <authorList>
            <person name="Goeker M."/>
        </authorList>
    </citation>
    <scope>NUCLEOTIDE SEQUENCE [LARGE SCALE GENOMIC DNA]</scope>
    <source>
        <strain evidence="1 2">DSM 27148</strain>
    </source>
</reference>
<dbReference type="OrthoDB" id="1062680at2"/>
<protein>
    <submittedName>
        <fullName evidence="1">Uncharacterized protein DUF4249</fullName>
    </submittedName>
</protein>
<dbReference type="AlphaFoldDB" id="A0A419W7X9"/>
<dbReference type="Proteomes" id="UP000283387">
    <property type="component" value="Unassembled WGS sequence"/>
</dbReference>
<evidence type="ECO:0000313" key="1">
    <source>
        <dbReference type="EMBL" id="RKD91569.1"/>
    </source>
</evidence>